<protein>
    <submittedName>
        <fullName evidence="1">Uncharacterized protein</fullName>
    </submittedName>
</protein>
<evidence type="ECO:0000313" key="1">
    <source>
        <dbReference type="EMBL" id="EAT84901.1"/>
    </source>
</evidence>
<dbReference type="InParanoid" id="Q0ULC9"/>
<evidence type="ECO:0000313" key="2">
    <source>
        <dbReference type="Proteomes" id="UP000001055"/>
    </source>
</evidence>
<dbReference type="GeneID" id="5974661"/>
<dbReference type="AlphaFoldDB" id="Q0ULC9"/>
<organism evidence="1 2">
    <name type="scientific">Phaeosphaeria nodorum (strain SN15 / ATCC MYA-4574 / FGSC 10173)</name>
    <name type="common">Glume blotch fungus</name>
    <name type="synonym">Parastagonospora nodorum</name>
    <dbReference type="NCBI Taxonomy" id="321614"/>
    <lineage>
        <taxon>Eukaryota</taxon>
        <taxon>Fungi</taxon>
        <taxon>Dikarya</taxon>
        <taxon>Ascomycota</taxon>
        <taxon>Pezizomycotina</taxon>
        <taxon>Dothideomycetes</taxon>
        <taxon>Pleosporomycetidae</taxon>
        <taxon>Pleosporales</taxon>
        <taxon>Pleosporineae</taxon>
        <taxon>Phaeosphaeriaceae</taxon>
        <taxon>Parastagonospora</taxon>
    </lineage>
</organism>
<proteinExistence type="predicted"/>
<dbReference type="Proteomes" id="UP000001055">
    <property type="component" value="Unassembled WGS sequence"/>
</dbReference>
<dbReference type="KEGG" id="pno:SNOG_07435"/>
<name>Q0ULC9_PHANO</name>
<reference evidence="2" key="1">
    <citation type="journal article" date="2007" name="Plant Cell">
        <title>Dothideomycete-plant interactions illuminated by genome sequencing and EST analysis of the wheat pathogen Stagonospora nodorum.</title>
        <authorList>
            <person name="Hane J.K."/>
            <person name="Lowe R.G."/>
            <person name="Solomon P.S."/>
            <person name="Tan K.C."/>
            <person name="Schoch C.L."/>
            <person name="Spatafora J.W."/>
            <person name="Crous P.W."/>
            <person name="Kodira C."/>
            <person name="Birren B.W."/>
            <person name="Galagan J.E."/>
            <person name="Torriani S.F."/>
            <person name="McDonald B.A."/>
            <person name="Oliver R.P."/>
        </authorList>
    </citation>
    <scope>NUCLEOTIDE SEQUENCE [LARGE SCALE GENOMIC DNA]</scope>
    <source>
        <strain evidence="2">SN15 / ATCC MYA-4574 / FGSC 10173</strain>
    </source>
</reference>
<accession>Q0ULC9</accession>
<gene>
    <name evidence="1" type="ORF">SNOG_07435</name>
</gene>
<dbReference type="EMBL" id="CH445335">
    <property type="protein sequence ID" value="EAT84901.1"/>
    <property type="molecule type" value="Genomic_DNA"/>
</dbReference>
<dbReference type="RefSeq" id="XP_001797768.1">
    <property type="nucleotide sequence ID" value="XM_001797716.1"/>
</dbReference>
<sequence>MSAVVHVNILRGLFSIFFNYPTVMILDEPRGPGIMRRERHRPYVASSLSVWFLDW</sequence>